<dbReference type="STRING" id="131310.A0A0N4ZWS4"/>
<dbReference type="PRINTS" id="PR00621">
    <property type="entry name" value="HISTONEH2B"/>
</dbReference>
<evidence type="ECO:0000313" key="5">
    <source>
        <dbReference type="WBParaSite" id="PTRK_0001314000.1"/>
    </source>
</evidence>
<keyword evidence="2" id="KW-0732">Signal</keyword>
<accession>A0A0N4ZWS4</accession>
<dbReference type="WBParaSite" id="PTRK_0001314000.1">
    <property type="protein sequence ID" value="PTRK_0001314000.1"/>
    <property type="gene ID" value="PTRK_0001314000"/>
</dbReference>
<dbReference type="GO" id="GO:0005634">
    <property type="term" value="C:nucleus"/>
    <property type="evidence" value="ECO:0007669"/>
    <property type="project" value="UniProtKB-ARBA"/>
</dbReference>
<sequence>MHWLVVSILASFATIILKFHKQPSLRVAHETNIIEREFSSERLSLDTGNIVEIMRKNVKRSKKSERMFSLYIYRVLKSVHPELQISCKAMGIMNSLIIDHYEKLLSEVFTLSKMTKKRTVTIRDIQTAVRLLFPSNLARSMISKGSLAVKKYDESRR</sequence>
<evidence type="ECO:0000256" key="2">
    <source>
        <dbReference type="SAM" id="SignalP"/>
    </source>
</evidence>
<keyword evidence="4" id="KW-1185">Reference proteome</keyword>
<feature type="domain" description="Core Histone H2A/H2B/H3" evidence="3">
    <location>
        <begin position="59"/>
        <end position="131"/>
    </location>
</feature>
<dbReference type="Pfam" id="PF00125">
    <property type="entry name" value="Histone"/>
    <property type="match status" value="1"/>
</dbReference>
<dbReference type="PANTHER" id="PTHR23428">
    <property type="entry name" value="HISTONE H2B"/>
    <property type="match status" value="1"/>
</dbReference>
<feature type="chain" id="PRO_5005892554" evidence="2">
    <location>
        <begin position="19"/>
        <end position="157"/>
    </location>
</feature>
<dbReference type="Gene3D" id="1.10.20.10">
    <property type="entry name" value="Histone, subunit A"/>
    <property type="match status" value="1"/>
</dbReference>
<dbReference type="AlphaFoldDB" id="A0A0N4ZWS4"/>
<protein>
    <submittedName>
        <fullName evidence="5">Histone domain-containing protein</fullName>
    </submittedName>
</protein>
<evidence type="ECO:0000256" key="1">
    <source>
        <dbReference type="ARBA" id="ARBA00006846"/>
    </source>
</evidence>
<name>A0A0N4ZWS4_PARTI</name>
<dbReference type="CDD" id="cd22910">
    <property type="entry name" value="HFD_H2B"/>
    <property type="match status" value="1"/>
</dbReference>
<dbReference type="InterPro" id="IPR007125">
    <property type="entry name" value="H2A/H2B/H3"/>
</dbReference>
<dbReference type="SMART" id="SM00427">
    <property type="entry name" value="H2B"/>
    <property type="match status" value="1"/>
</dbReference>
<dbReference type="GO" id="GO:0003677">
    <property type="term" value="F:DNA binding"/>
    <property type="evidence" value="ECO:0007669"/>
    <property type="project" value="InterPro"/>
</dbReference>
<dbReference type="FunFam" id="1.10.20.10:FF:000043">
    <property type="entry name" value="Histone H2B"/>
    <property type="match status" value="1"/>
</dbReference>
<evidence type="ECO:0000313" key="4">
    <source>
        <dbReference type="Proteomes" id="UP000038045"/>
    </source>
</evidence>
<dbReference type="Proteomes" id="UP000038045">
    <property type="component" value="Unplaced"/>
</dbReference>
<dbReference type="InterPro" id="IPR009072">
    <property type="entry name" value="Histone-fold"/>
</dbReference>
<comment type="similarity">
    <text evidence="1">Belongs to the histone H2B family.</text>
</comment>
<dbReference type="InterPro" id="IPR000558">
    <property type="entry name" value="Histone_H2B"/>
</dbReference>
<proteinExistence type="inferred from homology"/>
<reference evidence="5" key="1">
    <citation type="submission" date="2017-02" db="UniProtKB">
        <authorList>
            <consortium name="WormBaseParasite"/>
        </authorList>
    </citation>
    <scope>IDENTIFICATION</scope>
</reference>
<dbReference type="GO" id="GO:0000786">
    <property type="term" value="C:nucleosome"/>
    <property type="evidence" value="ECO:0007669"/>
    <property type="project" value="InterPro"/>
</dbReference>
<dbReference type="GO" id="GO:0030527">
    <property type="term" value="F:structural constituent of chromatin"/>
    <property type="evidence" value="ECO:0007669"/>
    <property type="project" value="InterPro"/>
</dbReference>
<evidence type="ECO:0000259" key="3">
    <source>
        <dbReference type="Pfam" id="PF00125"/>
    </source>
</evidence>
<dbReference type="GO" id="GO:0046982">
    <property type="term" value="F:protein heterodimerization activity"/>
    <property type="evidence" value="ECO:0007669"/>
    <property type="project" value="InterPro"/>
</dbReference>
<organism evidence="4 5">
    <name type="scientific">Parastrongyloides trichosuri</name>
    <name type="common">Possum-specific nematode worm</name>
    <dbReference type="NCBI Taxonomy" id="131310"/>
    <lineage>
        <taxon>Eukaryota</taxon>
        <taxon>Metazoa</taxon>
        <taxon>Ecdysozoa</taxon>
        <taxon>Nematoda</taxon>
        <taxon>Chromadorea</taxon>
        <taxon>Rhabditida</taxon>
        <taxon>Tylenchina</taxon>
        <taxon>Panagrolaimomorpha</taxon>
        <taxon>Strongyloidoidea</taxon>
        <taxon>Strongyloididae</taxon>
        <taxon>Parastrongyloides</taxon>
    </lineage>
</organism>
<dbReference type="SUPFAM" id="SSF47113">
    <property type="entry name" value="Histone-fold"/>
    <property type="match status" value="1"/>
</dbReference>
<feature type="signal peptide" evidence="2">
    <location>
        <begin position="1"/>
        <end position="18"/>
    </location>
</feature>